<proteinExistence type="predicted"/>
<reference evidence="2 3" key="1">
    <citation type="submission" date="2014-04" db="EMBL/GenBank/DDBJ databases">
        <authorList>
            <consortium name="DOE Joint Genome Institute"/>
            <person name="Kuo A."/>
            <person name="Martino E."/>
            <person name="Perotto S."/>
            <person name="Kohler A."/>
            <person name="Nagy L.G."/>
            <person name="Floudas D."/>
            <person name="Copeland A."/>
            <person name="Barry K.W."/>
            <person name="Cichocki N."/>
            <person name="Veneault-Fourrey C."/>
            <person name="LaButti K."/>
            <person name="Lindquist E.A."/>
            <person name="Lipzen A."/>
            <person name="Lundell T."/>
            <person name="Morin E."/>
            <person name="Murat C."/>
            <person name="Sun H."/>
            <person name="Tunlid A."/>
            <person name="Henrissat B."/>
            <person name="Grigoriev I.V."/>
            <person name="Hibbett D.S."/>
            <person name="Martin F."/>
            <person name="Nordberg H.P."/>
            <person name="Cantor M.N."/>
            <person name="Hua S.X."/>
        </authorList>
    </citation>
    <scope>NUCLEOTIDE SEQUENCE [LARGE SCALE GENOMIC DNA]</scope>
    <source>
        <strain evidence="2 3">Zn</strain>
    </source>
</reference>
<name>A0A0C3GTB3_OIDMZ</name>
<evidence type="ECO:0000313" key="2">
    <source>
        <dbReference type="EMBL" id="KIM93606.1"/>
    </source>
</evidence>
<keyword evidence="1" id="KW-0732">Signal</keyword>
<feature type="signal peptide" evidence="1">
    <location>
        <begin position="1"/>
        <end position="17"/>
    </location>
</feature>
<dbReference type="InParanoid" id="A0A0C3GTB3"/>
<keyword evidence="3" id="KW-1185">Reference proteome</keyword>
<reference evidence="3" key="2">
    <citation type="submission" date="2015-01" db="EMBL/GenBank/DDBJ databases">
        <title>Evolutionary Origins and Diversification of the Mycorrhizal Mutualists.</title>
        <authorList>
            <consortium name="DOE Joint Genome Institute"/>
            <consortium name="Mycorrhizal Genomics Consortium"/>
            <person name="Kohler A."/>
            <person name="Kuo A."/>
            <person name="Nagy L.G."/>
            <person name="Floudas D."/>
            <person name="Copeland A."/>
            <person name="Barry K.W."/>
            <person name="Cichocki N."/>
            <person name="Veneault-Fourrey C."/>
            <person name="LaButti K."/>
            <person name="Lindquist E.A."/>
            <person name="Lipzen A."/>
            <person name="Lundell T."/>
            <person name="Morin E."/>
            <person name="Murat C."/>
            <person name="Riley R."/>
            <person name="Ohm R."/>
            <person name="Sun H."/>
            <person name="Tunlid A."/>
            <person name="Henrissat B."/>
            <person name="Grigoriev I.V."/>
            <person name="Hibbett D.S."/>
            <person name="Martin F."/>
        </authorList>
    </citation>
    <scope>NUCLEOTIDE SEQUENCE [LARGE SCALE GENOMIC DNA]</scope>
    <source>
        <strain evidence="3">Zn</strain>
    </source>
</reference>
<dbReference type="EMBL" id="KN832894">
    <property type="protein sequence ID" value="KIM93606.1"/>
    <property type="molecule type" value="Genomic_DNA"/>
</dbReference>
<dbReference type="HOGENOM" id="CLU_1768645_0_0_1"/>
<gene>
    <name evidence="2" type="ORF">OIDMADRAFT_35703</name>
</gene>
<dbReference type="Proteomes" id="UP000054321">
    <property type="component" value="Unassembled WGS sequence"/>
</dbReference>
<evidence type="ECO:0000313" key="3">
    <source>
        <dbReference type="Proteomes" id="UP000054321"/>
    </source>
</evidence>
<feature type="chain" id="PRO_5002165041" evidence="1">
    <location>
        <begin position="18"/>
        <end position="147"/>
    </location>
</feature>
<organism evidence="2 3">
    <name type="scientific">Oidiodendron maius (strain Zn)</name>
    <dbReference type="NCBI Taxonomy" id="913774"/>
    <lineage>
        <taxon>Eukaryota</taxon>
        <taxon>Fungi</taxon>
        <taxon>Dikarya</taxon>
        <taxon>Ascomycota</taxon>
        <taxon>Pezizomycotina</taxon>
        <taxon>Leotiomycetes</taxon>
        <taxon>Leotiomycetes incertae sedis</taxon>
        <taxon>Myxotrichaceae</taxon>
        <taxon>Oidiodendron</taxon>
    </lineage>
</organism>
<evidence type="ECO:0000256" key="1">
    <source>
        <dbReference type="SAM" id="SignalP"/>
    </source>
</evidence>
<accession>A0A0C3GTB3</accession>
<dbReference type="AlphaFoldDB" id="A0A0C3GTB3"/>
<protein>
    <submittedName>
        <fullName evidence="2">Uncharacterized protein</fullName>
    </submittedName>
</protein>
<sequence length="147" mass="16350">MALITLLFLYGMESIIAGSFSSYAQYINLPRKDPSNLPLLPYPMGDQFVVGFLELAVDSVAKTRDRDRRRCRAPLQFPEPFEFKLSVACEVSRFQAGNANTFAVAPFYSLLAIMDDNISLPLVGIFRVPVGMVTNTDSPRSNIPNKP</sequence>